<organism evidence="4 5">
    <name type="scientific">Gnathostoma spinigerum</name>
    <dbReference type="NCBI Taxonomy" id="75299"/>
    <lineage>
        <taxon>Eukaryota</taxon>
        <taxon>Metazoa</taxon>
        <taxon>Ecdysozoa</taxon>
        <taxon>Nematoda</taxon>
        <taxon>Chromadorea</taxon>
        <taxon>Rhabditida</taxon>
        <taxon>Spirurina</taxon>
        <taxon>Gnathostomatomorpha</taxon>
        <taxon>Gnathostomatoidea</taxon>
        <taxon>Gnathostomatidae</taxon>
        <taxon>Gnathostoma</taxon>
    </lineage>
</organism>
<dbReference type="Proteomes" id="UP001608902">
    <property type="component" value="Unassembled WGS sequence"/>
</dbReference>
<evidence type="ECO:0000313" key="4">
    <source>
        <dbReference type="EMBL" id="MFH4977285.1"/>
    </source>
</evidence>
<comment type="caution">
    <text evidence="4">The sequence shown here is derived from an EMBL/GenBank/DDBJ whole genome shotgun (WGS) entry which is preliminary data.</text>
</comment>
<evidence type="ECO:0000256" key="1">
    <source>
        <dbReference type="SAM" id="Coils"/>
    </source>
</evidence>
<dbReference type="Gene3D" id="1.10.287.1490">
    <property type="match status" value="1"/>
</dbReference>
<feature type="region of interest" description="Disordered" evidence="2">
    <location>
        <begin position="284"/>
        <end position="305"/>
    </location>
</feature>
<proteinExistence type="predicted"/>
<evidence type="ECO:0000256" key="3">
    <source>
        <dbReference type="SAM" id="Phobius"/>
    </source>
</evidence>
<keyword evidence="5" id="KW-1185">Reference proteome</keyword>
<dbReference type="AlphaFoldDB" id="A0ABD6EB63"/>
<dbReference type="EMBL" id="JBGFUD010002189">
    <property type="protein sequence ID" value="MFH4977285.1"/>
    <property type="molecule type" value="Genomic_DNA"/>
</dbReference>
<evidence type="ECO:0000256" key="2">
    <source>
        <dbReference type="SAM" id="MobiDB-lite"/>
    </source>
</evidence>
<sequence length="321" mass="35416">MCFFLPESVFKLALSDADDGSDTFLPYASGQKRGLLRPYATSHSGPIFRNLPLFGFLAGLVIFFYIFYVYQAQNTQMGMLQEKYDTQQRFASKLKDENIGIKAKLESFKAAERTLQDERAEMKKHQEECLRSLTNEKSKVAELSDKVKSLDQKCRFCEASSVELTAKVKHLIDQIASLQAHINAQNAAIAELNHTAMQKPANTEEKIVDVKANTASPVSGAPSMNMQQKFTGINDGKHSTAQQVGGESIAAPPVKEAAEKAGHDAQVPAANELNVEIKLREDHKETVESATGSKRGKPLVVGGEYGNYDVTHKEAEVEFEN</sequence>
<gene>
    <name evidence="4" type="ORF">AB6A40_003994</name>
</gene>
<keyword evidence="3" id="KW-0472">Membrane</keyword>
<name>A0ABD6EB63_9BILA</name>
<keyword evidence="3" id="KW-1133">Transmembrane helix</keyword>
<feature type="coiled-coil region" evidence="1">
    <location>
        <begin position="101"/>
        <end position="195"/>
    </location>
</feature>
<feature type="transmembrane region" description="Helical" evidence="3">
    <location>
        <begin position="51"/>
        <end position="70"/>
    </location>
</feature>
<keyword evidence="3" id="KW-0812">Transmembrane</keyword>
<keyword evidence="1" id="KW-0175">Coiled coil</keyword>
<reference evidence="4 5" key="1">
    <citation type="submission" date="2024-08" db="EMBL/GenBank/DDBJ databases">
        <title>Gnathostoma spinigerum genome.</title>
        <authorList>
            <person name="Gonzalez-Bertolin B."/>
            <person name="Monzon S."/>
            <person name="Zaballos A."/>
            <person name="Jimenez P."/>
            <person name="Dekumyoy P."/>
            <person name="Varona S."/>
            <person name="Cuesta I."/>
            <person name="Sumanam S."/>
            <person name="Adisakwattana P."/>
            <person name="Gasser R.B."/>
            <person name="Hernandez-Gonzalez A."/>
            <person name="Young N.D."/>
            <person name="Perteguer M.J."/>
        </authorList>
    </citation>
    <scope>NUCLEOTIDE SEQUENCE [LARGE SCALE GENOMIC DNA]</scope>
    <source>
        <strain evidence="4">AL3</strain>
        <tissue evidence="4">Liver</tissue>
    </source>
</reference>
<evidence type="ECO:0000313" key="5">
    <source>
        <dbReference type="Proteomes" id="UP001608902"/>
    </source>
</evidence>
<protein>
    <submittedName>
        <fullName evidence="4">Uncharacterized protein</fullName>
    </submittedName>
</protein>
<accession>A0ABD6EB63</accession>